<dbReference type="InterPro" id="IPR010559">
    <property type="entry name" value="Sig_transdc_His_kin_internal"/>
</dbReference>
<keyword evidence="5" id="KW-0812">Transmembrane</keyword>
<keyword evidence="3 7" id="KW-0808">Transferase</keyword>
<dbReference type="Pfam" id="PF06580">
    <property type="entry name" value="His_kinase"/>
    <property type="match status" value="1"/>
</dbReference>
<accession>A0A3P3Q3S3</accession>
<dbReference type="PANTHER" id="PTHR34220:SF7">
    <property type="entry name" value="SENSOR HISTIDINE KINASE YPDA"/>
    <property type="match status" value="1"/>
</dbReference>
<dbReference type="GO" id="GO:0000155">
    <property type="term" value="F:phosphorelay sensor kinase activity"/>
    <property type="evidence" value="ECO:0007669"/>
    <property type="project" value="InterPro"/>
</dbReference>
<dbReference type="PRINTS" id="PR00344">
    <property type="entry name" value="BCTRLSENSOR"/>
</dbReference>
<dbReference type="PANTHER" id="PTHR34220">
    <property type="entry name" value="SENSOR HISTIDINE KINASE YPDA"/>
    <property type="match status" value="1"/>
</dbReference>
<gene>
    <name evidence="7" type="ORF">EHW90_01205</name>
</gene>
<dbReference type="Gene3D" id="3.30.565.10">
    <property type="entry name" value="Histidine kinase-like ATPase, C-terminal domain"/>
    <property type="match status" value="1"/>
</dbReference>
<dbReference type="RefSeq" id="WP_124950590.1">
    <property type="nucleotide sequence ID" value="NZ_RRCM01000001.1"/>
</dbReference>
<dbReference type="InterPro" id="IPR004358">
    <property type="entry name" value="Sig_transdc_His_kin-like_C"/>
</dbReference>
<evidence type="ECO:0000256" key="1">
    <source>
        <dbReference type="ARBA" id="ARBA00000085"/>
    </source>
</evidence>
<sequence>MRFFIKIICMVGTAIILSVAEIIYSTNMFFKITKELILIAAFLYLLKTFLEYSRLLNTMNDVFEDNLKENEFCNELINYIEKYTNEKIKKNIVEIFNKQTELTALQSQINPHFLYNTLDSIRGEALCNDDDNVADMIATLGSFFRYSISKNGNMSRLRDELENVKNYMKIQEYRFRGRFHLEIEVGEEDVNVYDCYVPRLILQPIVENAIYHGLEGVRNGGIVRIEVNLIEKYLMIMIMDNGRGMKVEELKEVNRRIFEGDYRKLIDNPNSNNTGIALPNIHKRINLLYGEDYGLTVYSSFGQGTDVEILLPIQLKAYEDEL</sequence>
<dbReference type="GO" id="GO:0016020">
    <property type="term" value="C:membrane"/>
    <property type="evidence" value="ECO:0007669"/>
    <property type="project" value="InterPro"/>
</dbReference>
<reference evidence="7 8" key="1">
    <citation type="submission" date="2018-11" db="EMBL/GenBank/DDBJ databases">
        <title>Genome sequencing of Lachnoanaerobaculum orale DSM 24553T.</title>
        <authorList>
            <person name="Kook J.-K."/>
            <person name="Park S.-N."/>
            <person name="Lim Y.K."/>
        </authorList>
    </citation>
    <scope>NUCLEOTIDE SEQUENCE [LARGE SCALE GENOMIC DNA]</scope>
    <source>
        <strain evidence="7 8">DSM 24553</strain>
    </source>
</reference>
<dbReference type="Pfam" id="PF02518">
    <property type="entry name" value="HATPase_c"/>
    <property type="match status" value="1"/>
</dbReference>
<dbReference type="InterPro" id="IPR050640">
    <property type="entry name" value="Bact_2-comp_sensor_kinase"/>
</dbReference>
<dbReference type="Proteomes" id="UP000276982">
    <property type="component" value="Unassembled WGS sequence"/>
</dbReference>
<evidence type="ECO:0000256" key="5">
    <source>
        <dbReference type="SAM" id="Phobius"/>
    </source>
</evidence>
<protein>
    <recommendedName>
        <fullName evidence="2">histidine kinase</fullName>
        <ecNumber evidence="2">2.7.13.3</ecNumber>
    </recommendedName>
</protein>
<keyword evidence="4" id="KW-0902">Two-component regulatory system</keyword>
<organism evidence="7 8">
    <name type="scientific">Lachnoanaerobaculum orale</name>
    <dbReference type="NCBI Taxonomy" id="979627"/>
    <lineage>
        <taxon>Bacteria</taxon>
        <taxon>Bacillati</taxon>
        <taxon>Bacillota</taxon>
        <taxon>Clostridia</taxon>
        <taxon>Lachnospirales</taxon>
        <taxon>Lachnospiraceae</taxon>
        <taxon>Lachnoanaerobaculum</taxon>
    </lineage>
</organism>
<dbReference type="EC" id="2.7.13.3" evidence="2"/>
<dbReference type="SMART" id="SM00387">
    <property type="entry name" value="HATPase_c"/>
    <property type="match status" value="1"/>
</dbReference>
<keyword evidence="8" id="KW-1185">Reference proteome</keyword>
<proteinExistence type="predicted"/>
<dbReference type="AlphaFoldDB" id="A0A3P3Q3S3"/>
<dbReference type="InterPro" id="IPR005467">
    <property type="entry name" value="His_kinase_dom"/>
</dbReference>
<comment type="caution">
    <text evidence="7">The sequence shown here is derived from an EMBL/GenBank/DDBJ whole genome shotgun (WGS) entry which is preliminary data.</text>
</comment>
<evidence type="ECO:0000313" key="7">
    <source>
        <dbReference type="EMBL" id="RRJ15694.1"/>
    </source>
</evidence>
<evidence type="ECO:0000259" key="6">
    <source>
        <dbReference type="PROSITE" id="PS50109"/>
    </source>
</evidence>
<keyword evidence="5" id="KW-0472">Membrane</keyword>
<dbReference type="SUPFAM" id="SSF55874">
    <property type="entry name" value="ATPase domain of HSP90 chaperone/DNA topoisomerase II/histidine kinase"/>
    <property type="match status" value="1"/>
</dbReference>
<keyword evidence="3 7" id="KW-0418">Kinase</keyword>
<dbReference type="PROSITE" id="PS50109">
    <property type="entry name" value="HIS_KIN"/>
    <property type="match status" value="1"/>
</dbReference>
<evidence type="ECO:0000256" key="3">
    <source>
        <dbReference type="ARBA" id="ARBA00022777"/>
    </source>
</evidence>
<evidence type="ECO:0000256" key="4">
    <source>
        <dbReference type="ARBA" id="ARBA00023012"/>
    </source>
</evidence>
<dbReference type="EMBL" id="RRCM01000001">
    <property type="protein sequence ID" value="RRJ15694.1"/>
    <property type="molecule type" value="Genomic_DNA"/>
</dbReference>
<evidence type="ECO:0000256" key="2">
    <source>
        <dbReference type="ARBA" id="ARBA00012438"/>
    </source>
</evidence>
<feature type="domain" description="Histidine kinase" evidence="6">
    <location>
        <begin position="201"/>
        <end position="315"/>
    </location>
</feature>
<dbReference type="InterPro" id="IPR036890">
    <property type="entry name" value="HATPase_C_sf"/>
</dbReference>
<name>A0A3P3Q3S3_9FIRM</name>
<dbReference type="InterPro" id="IPR003594">
    <property type="entry name" value="HATPase_dom"/>
</dbReference>
<keyword evidence="5" id="KW-1133">Transmembrane helix</keyword>
<evidence type="ECO:0000313" key="8">
    <source>
        <dbReference type="Proteomes" id="UP000276982"/>
    </source>
</evidence>
<comment type="catalytic activity">
    <reaction evidence="1">
        <text>ATP + protein L-histidine = ADP + protein N-phospho-L-histidine.</text>
        <dbReference type="EC" id="2.7.13.3"/>
    </reaction>
</comment>
<feature type="transmembrane region" description="Helical" evidence="5">
    <location>
        <begin position="7"/>
        <end position="26"/>
    </location>
</feature>